<reference evidence="1" key="1">
    <citation type="submission" date="2023-04" db="EMBL/GenBank/DDBJ databases">
        <title>Draft Genome sequencing of Naganishia species isolated from polar environments using Oxford Nanopore Technology.</title>
        <authorList>
            <person name="Leo P."/>
            <person name="Venkateswaran K."/>
        </authorList>
    </citation>
    <scope>NUCLEOTIDE SEQUENCE</scope>
    <source>
        <strain evidence="1">MNA-CCFEE 5262</strain>
    </source>
</reference>
<evidence type="ECO:0000313" key="2">
    <source>
        <dbReference type="Proteomes" id="UP001230649"/>
    </source>
</evidence>
<organism evidence="1 2">
    <name type="scientific">Naganishia adeliensis</name>
    <dbReference type="NCBI Taxonomy" id="92952"/>
    <lineage>
        <taxon>Eukaryota</taxon>
        <taxon>Fungi</taxon>
        <taxon>Dikarya</taxon>
        <taxon>Basidiomycota</taxon>
        <taxon>Agaricomycotina</taxon>
        <taxon>Tremellomycetes</taxon>
        <taxon>Filobasidiales</taxon>
        <taxon>Filobasidiaceae</taxon>
        <taxon>Naganishia</taxon>
    </lineage>
</organism>
<protein>
    <submittedName>
        <fullName evidence="1">Uncharacterized protein</fullName>
    </submittedName>
</protein>
<dbReference type="EMBL" id="JASBWS010000199">
    <property type="protein sequence ID" value="KAJ9091498.1"/>
    <property type="molecule type" value="Genomic_DNA"/>
</dbReference>
<accession>A0ACC2UXC3</accession>
<gene>
    <name evidence="1" type="ORF">QFC20_007612</name>
</gene>
<keyword evidence="2" id="KW-1185">Reference proteome</keyword>
<sequence length="667" mass="74177">MDNSWQPIGRTSNQVILYHRPSNVLSVQAYTEDPVSIHSLEEPTSRVPSSNNLPVLARTRPTLNGEGNVVLGRRSSTVVTRRQRRESASAVPPSGLCPYCYRPMSKDDHASTFSDEYDDTHPTPNLGRSFAHVFPISNDDDSLIQPHQEWDSTAQDSNLLRVGPYFQILEQSVDGSRASTPVQGNDAPERGDVRFERDRDSRKPNVEPQRSIEGYYHRFFIEEKRLGMGAEGSVFLCQMTANTALQHVLDGNYLGHYAIKKVAVGNSKPYLYKILQEVRLLEQLRHPNIIPYHHVWIEDAQFSSFAPPIATLHVLMSYANAGNLDDFIKSRCSTAGDDLSLHPVNSDEEISPAELKRRVRERRKSARSASEAGVARATLVGERKRSDGRAVMLLGTEEIASLFGDVVNGLHFLHSNGILHLDLKCSNVLLHSREGDPIPRAMISDFGTSEEMLHRRRDRTGHTGTMEYMAPETIAPDSNGHWQEWDTKADIWSLGASDPVHLGDGWKLRMVNRPSKRPSIQKVVQKSASIYSQAEAQVSSMSDSGALMSRTQLMRAFRNPWRTDKHGVDTPDSKIEDLANSDGASRQVQDAMSQLATIPVSRYAQSGLALFKPAPSIPRNTASAHHPLPAHTAEHSRSASAELCRFLDSERVPCVGAVVDSKVLMYG</sequence>
<name>A0ACC2UXC3_9TREE</name>
<evidence type="ECO:0000313" key="1">
    <source>
        <dbReference type="EMBL" id="KAJ9091498.1"/>
    </source>
</evidence>
<proteinExistence type="predicted"/>
<dbReference type="Proteomes" id="UP001230649">
    <property type="component" value="Unassembled WGS sequence"/>
</dbReference>
<comment type="caution">
    <text evidence="1">The sequence shown here is derived from an EMBL/GenBank/DDBJ whole genome shotgun (WGS) entry which is preliminary data.</text>
</comment>